<dbReference type="InterPro" id="IPR011766">
    <property type="entry name" value="TPP_enzyme_TPP-bd"/>
</dbReference>
<dbReference type="GO" id="GO:0003984">
    <property type="term" value="F:acetolactate synthase activity"/>
    <property type="evidence" value="ECO:0007669"/>
    <property type="project" value="TreeGrafter"/>
</dbReference>
<name>A0A6B0YUS2_9CHLR</name>
<dbReference type="EMBL" id="VXRG01000100">
    <property type="protein sequence ID" value="MXY94111.1"/>
    <property type="molecule type" value="Genomic_DNA"/>
</dbReference>
<dbReference type="Pfam" id="PF02776">
    <property type="entry name" value="TPP_enzyme_N"/>
    <property type="match status" value="1"/>
</dbReference>
<dbReference type="SUPFAM" id="SSF52518">
    <property type="entry name" value="Thiamin diphosphate-binding fold (THDP-binding)"/>
    <property type="match status" value="2"/>
</dbReference>
<dbReference type="CDD" id="cd02002">
    <property type="entry name" value="TPP_BFDC"/>
    <property type="match status" value="1"/>
</dbReference>
<dbReference type="InterPro" id="IPR045229">
    <property type="entry name" value="TPP_enz"/>
</dbReference>
<dbReference type="PANTHER" id="PTHR18968">
    <property type="entry name" value="THIAMINE PYROPHOSPHATE ENZYMES"/>
    <property type="match status" value="1"/>
</dbReference>
<sequence>MNGAQALIRTLYDGGVETCFMNPGTSEMHFVAALDYVPEMHSVLCLFEGVATGCADGYARMTGKPAATLLHLGPGLGNGISNLHNGRKAHSPIVNIVGDHATYHLKYDAPLTADIEGLARPVSGWVRTSPNSRAVAQDGAEAIAAACTPPGQVATLILPADTAWGAADGPAPPQSAPAMAVVPEERISAIARLLRGGEETVLLVGDQVMCNAGVSELACRIAAGANARVVGNRAAARVSRGAGRPVLARLPYPVDQALSLLAGARHVVLAGAKDPVGFFAYPDSPSRLAPPDAGIHLLASEDEDVAAALDALSEELGAPATSTAGARLERPALPTGALTPEAAWTALCALMPENAIIADESVTCGRQAYPHTETAPPHDWLHVTGGSIGQGLPAATGAAVACPDRQVFAMEGDGSGMYTLQALWTQARESLNVVNVIFANRSYRILQGELLNVGGGADPGPHAQAMMRLDSPELNWVSISEGMGVPAVRVETADAFVQALGRGIEEPGPMLIEAMV</sequence>
<evidence type="ECO:0000313" key="5">
    <source>
        <dbReference type="EMBL" id="MXY94111.1"/>
    </source>
</evidence>
<dbReference type="Gene3D" id="3.40.50.970">
    <property type="match status" value="2"/>
</dbReference>
<proteinExistence type="inferred from homology"/>
<evidence type="ECO:0000256" key="1">
    <source>
        <dbReference type="ARBA" id="ARBA00007812"/>
    </source>
</evidence>
<dbReference type="Pfam" id="PF02775">
    <property type="entry name" value="TPP_enzyme_C"/>
    <property type="match status" value="1"/>
</dbReference>
<reference evidence="5" key="1">
    <citation type="submission" date="2019-09" db="EMBL/GenBank/DDBJ databases">
        <title>Characterisation of the sponge microbiome using genome-centric metagenomics.</title>
        <authorList>
            <person name="Engelberts J.P."/>
            <person name="Robbins S.J."/>
            <person name="De Goeij J.M."/>
            <person name="Aranda M."/>
            <person name="Bell S.C."/>
            <person name="Webster N.S."/>
        </authorList>
    </citation>
    <scope>NUCLEOTIDE SEQUENCE</scope>
    <source>
        <strain evidence="5">SB0664_bin_27</strain>
    </source>
</reference>
<feature type="domain" description="Thiamine pyrophosphate enzyme TPP-binding" evidence="3">
    <location>
        <begin position="370"/>
        <end position="513"/>
    </location>
</feature>
<dbReference type="NCBIfam" id="NF005760">
    <property type="entry name" value="PRK07586.1"/>
    <property type="match status" value="1"/>
</dbReference>
<dbReference type="CDD" id="cd07035">
    <property type="entry name" value="TPP_PYR_POX_like"/>
    <property type="match status" value="1"/>
</dbReference>
<gene>
    <name evidence="5" type="ORF">F4Y42_11775</name>
</gene>
<evidence type="ECO:0000259" key="4">
    <source>
        <dbReference type="Pfam" id="PF02776"/>
    </source>
</evidence>
<organism evidence="5">
    <name type="scientific">Caldilineaceae bacterium SB0664_bin_27</name>
    <dbReference type="NCBI Taxonomy" id="2605260"/>
    <lineage>
        <taxon>Bacteria</taxon>
        <taxon>Bacillati</taxon>
        <taxon>Chloroflexota</taxon>
        <taxon>Caldilineae</taxon>
        <taxon>Caldilineales</taxon>
        <taxon>Caldilineaceae</taxon>
    </lineage>
</organism>
<keyword evidence="2" id="KW-0786">Thiamine pyrophosphate</keyword>
<dbReference type="PANTHER" id="PTHR18968:SF86">
    <property type="entry name" value="ACETOLACTATE SYNTHASE LARGE SUBUNIT ILVX-RELATED"/>
    <property type="match status" value="1"/>
</dbReference>
<evidence type="ECO:0000256" key="2">
    <source>
        <dbReference type="ARBA" id="ARBA00023052"/>
    </source>
</evidence>
<evidence type="ECO:0000259" key="3">
    <source>
        <dbReference type="Pfam" id="PF02775"/>
    </source>
</evidence>
<feature type="domain" description="Thiamine pyrophosphate enzyme N-terminal TPP-binding" evidence="4">
    <location>
        <begin position="1"/>
        <end position="106"/>
    </location>
</feature>
<comment type="caution">
    <text evidence="5">The sequence shown here is derived from an EMBL/GenBank/DDBJ whole genome shotgun (WGS) entry which is preliminary data.</text>
</comment>
<dbReference type="GO" id="GO:0030976">
    <property type="term" value="F:thiamine pyrophosphate binding"/>
    <property type="evidence" value="ECO:0007669"/>
    <property type="project" value="InterPro"/>
</dbReference>
<dbReference type="InterPro" id="IPR012001">
    <property type="entry name" value="Thiamin_PyroP_enz_TPP-bd_dom"/>
</dbReference>
<dbReference type="AlphaFoldDB" id="A0A6B0YUS2"/>
<dbReference type="GO" id="GO:0050660">
    <property type="term" value="F:flavin adenine dinucleotide binding"/>
    <property type="evidence" value="ECO:0007669"/>
    <property type="project" value="TreeGrafter"/>
</dbReference>
<accession>A0A6B0YUS2</accession>
<comment type="similarity">
    <text evidence="1">Belongs to the TPP enzyme family.</text>
</comment>
<dbReference type="InterPro" id="IPR029061">
    <property type="entry name" value="THDP-binding"/>
</dbReference>
<protein>
    <submittedName>
        <fullName evidence="5">Acetolactate synthase large subunit</fullName>
    </submittedName>
</protein>